<reference evidence="4" key="1">
    <citation type="submission" date="2021-04" db="EMBL/GenBank/DDBJ databases">
        <title>First draft genome resource for Brassicaceae pathogens Fusarium oxysporum f. sp. raphani and Fusarium oxysporum f. sp. rapae.</title>
        <authorList>
            <person name="Asai S."/>
        </authorList>
    </citation>
    <scope>NUCLEOTIDE SEQUENCE</scope>
    <source>
        <strain evidence="4">Tf1262</strain>
    </source>
</reference>
<evidence type="ECO:0000256" key="2">
    <source>
        <dbReference type="SAM" id="MobiDB-lite"/>
    </source>
</evidence>
<dbReference type="GO" id="GO:0006508">
    <property type="term" value="P:proteolysis"/>
    <property type="evidence" value="ECO:0007669"/>
    <property type="project" value="InterPro"/>
</dbReference>
<comment type="similarity">
    <text evidence="1">Belongs to the peptidase C14B family.</text>
</comment>
<evidence type="ECO:0000256" key="1">
    <source>
        <dbReference type="ARBA" id="ARBA00009005"/>
    </source>
</evidence>
<dbReference type="AlphaFoldDB" id="A0A8J5PMH3"/>
<accession>A0A8J5PMH3</accession>
<dbReference type="GO" id="GO:0004197">
    <property type="term" value="F:cysteine-type endopeptidase activity"/>
    <property type="evidence" value="ECO:0007669"/>
    <property type="project" value="InterPro"/>
</dbReference>
<dbReference type="Gene3D" id="3.40.50.1460">
    <property type="match status" value="1"/>
</dbReference>
<dbReference type="GO" id="GO:0005737">
    <property type="term" value="C:cytoplasm"/>
    <property type="evidence" value="ECO:0007669"/>
    <property type="project" value="TreeGrafter"/>
</dbReference>
<proteinExistence type="inferred from homology"/>
<protein>
    <submittedName>
        <fullName evidence="4">Metacaspase-4</fullName>
    </submittedName>
</protein>
<gene>
    <name evidence="4" type="primary">AMC4</name>
    <name evidence="4" type="ORF">Forpi1262_v009457</name>
</gene>
<name>A0A8J5PMH3_FUSOX</name>
<evidence type="ECO:0000313" key="5">
    <source>
        <dbReference type="Proteomes" id="UP000693942"/>
    </source>
</evidence>
<feature type="domain" description="Peptidase C14 caspase" evidence="3">
    <location>
        <begin position="4"/>
        <end position="318"/>
    </location>
</feature>
<feature type="region of interest" description="Disordered" evidence="2">
    <location>
        <begin position="657"/>
        <end position="702"/>
    </location>
</feature>
<dbReference type="InterPro" id="IPR050452">
    <property type="entry name" value="Metacaspase"/>
</dbReference>
<dbReference type="Proteomes" id="UP000693942">
    <property type="component" value="Unassembled WGS sequence"/>
</dbReference>
<dbReference type="EMBL" id="JAELUR010000007">
    <property type="protein sequence ID" value="KAG7429488.1"/>
    <property type="molecule type" value="Genomic_DNA"/>
</dbReference>
<dbReference type="PANTHER" id="PTHR48104">
    <property type="entry name" value="METACASPASE-4"/>
    <property type="match status" value="1"/>
</dbReference>
<organism evidence="4 5">
    <name type="scientific">Fusarium oxysporum f. sp. raphani</name>
    <dbReference type="NCBI Taxonomy" id="96318"/>
    <lineage>
        <taxon>Eukaryota</taxon>
        <taxon>Fungi</taxon>
        <taxon>Dikarya</taxon>
        <taxon>Ascomycota</taxon>
        <taxon>Pezizomycotina</taxon>
        <taxon>Sordariomycetes</taxon>
        <taxon>Hypocreomycetidae</taxon>
        <taxon>Hypocreales</taxon>
        <taxon>Nectriaceae</taxon>
        <taxon>Fusarium</taxon>
        <taxon>Fusarium oxysporum species complex</taxon>
    </lineage>
</organism>
<dbReference type="PANTHER" id="PTHR48104:SF30">
    <property type="entry name" value="METACASPASE-1"/>
    <property type="match status" value="1"/>
</dbReference>
<dbReference type="Pfam" id="PF00656">
    <property type="entry name" value="Peptidase_C14"/>
    <property type="match status" value="1"/>
</dbReference>
<sequence>MTKQWALLCGGDYYYDGDARTGITSIPNLQGCVNDVNRIYKFLIKHGIPERNIKKLTASVSGSSTGPDEDPLCLPTWKNIKRELDNISRDADRGDLVYFHFSGHGTRRVQMASVEPNLVHLAHLAQHETGGDTLYGMALVTTDVLKGQPYITGYHLGVWVRKMVEQHGLRVTVVLDSCCSGGLFRGGPKGAHFQPRTFNSTDKSWLPGDVEANTVTIAQDPDNGVSPGTRDVNPMARSWLSDPKGCTVLTACGPRETAGEDIFDIPSFKQGLLTHWIIQKLDEYAKQQLPSHKHIVHHVSKAIRLSSPFQSQTPGILGDMQYEFFGSKTYFEKAATSVLSQWEQDGQVYVALDVGRIQGVSSGARYYLVQSISEFSPNKDPQWPRVKVTQVFELISIAVLENPSDSKKDTTGWLGVLCDWSFDPEISVAISSDSGIDRPALRQELSDMPGLNLVEAHDLDNAAYTIHIGTAMNRSPIFEIRVDGQRLPRIPVIMPSEAFAIKKLARVISHVARFRRLKQQLPIGNQRVTNGLNFEIKPSKVQDGQDVNATLLYLGPLTAGLWVSLYCFTASWGIMKLDPDSDSGLAASKITMGQKEEWPFKMAIPPSTHPDDPREIQDSFVVLLSNGEQSVISWDEICLPNLPAEGHMLENLWDIRQTDEKEKRNPQRINNKKGKEDAPSVGAILQVVSTGPRGEQTTMSSA</sequence>
<dbReference type="InterPro" id="IPR011600">
    <property type="entry name" value="Pept_C14_caspase"/>
</dbReference>
<evidence type="ECO:0000259" key="3">
    <source>
        <dbReference type="Pfam" id="PF00656"/>
    </source>
</evidence>
<evidence type="ECO:0000313" key="4">
    <source>
        <dbReference type="EMBL" id="KAG7429488.1"/>
    </source>
</evidence>
<comment type="caution">
    <text evidence="4">The sequence shown here is derived from an EMBL/GenBank/DDBJ whole genome shotgun (WGS) entry which is preliminary data.</text>
</comment>